<dbReference type="HAMAP" id="MF_00215">
    <property type="entry name" value="Pantothen_kinase_1"/>
    <property type="match status" value="1"/>
</dbReference>
<dbReference type="AlphaFoldDB" id="F5XNU9"/>
<sequence length="326" mass="36220">MANGQVGGPYIERRRADWAELAATAPMTLDGATLERLRGLSDPTSLTDVREVYLPLTGLLHRYVRHTGELHAATDAFLQLSSTRTPFVIGVAGSVAVGKSTTARLLRELLAASPDVGWHSGTGRPGHPKVELVTTDGFLYPNAELERRGLMHRKGFPESYDRRALLRFVMDIKSGAEEVSAPVYSHLVYDIVPGERVIVRRPDILIVEGLNVLQPARVRADGTTGLAVSDFFDFSVYVDADPVDIRSWYVTRFLSLRETAFRDPRSYFARFADLTIDQAVARAESLWDTINGPNLAANILPTRGRATTILRKGSDHRVEWVRIRKV</sequence>
<comment type="similarity">
    <text evidence="4 14 15">Belongs to the prokaryotic pantothenate kinase family.</text>
</comment>
<dbReference type="RefSeq" id="WP_013862096.1">
    <property type="nucleotide sequence ID" value="NC_015635.1"/>
</dbReference>
<dbReference type="Proteomes" id="UP000007947">
    <property type="component" value="Chromosome"/>
</dbReference>
<keyword evidence="10 14" id="KW-0418">Kinase</keyword>
<evidence type="ECO:0000256" key="12">
    <source>
        <dbReference type="ARBA" id="ARBA00022993"/>
    </source>
</evidence>
<evidence type="ECO:0000256" key="14">
    <source>
        <dbReference type="HAMAP-Rule" id="MF_00215"/>
    </source>
</evidence>
<dbReference type="CDD" id="cd02025">
    <property type="entry name" value="PanK"/>
    <property type="match status" value="1"/>
</dbReference>
<evidence type="ECO:0000259" key="16">
    <source>
        <dbReference type="Pfam" id="PF00485"/>
    </source>
</evidence>
<keyword evidence="9 14" id="KW-0547">Nucleotide-binding</keyword>
<dbReference type="Gene3D" id="3.40.50.300">
    <property type="entry name" value="P-loop containing nucleotide triphosphate hydrolases"/>
    <property type="match status" value="1"/>
</dbReference>
<protein>
    <recommendedName>
        <fullName evidence="6 14">Pantothenate kinase</fullName>
        <ecNumber evidence="5 14">2.7.1.33</ecNumber>
    </recommendedName>
    <alternativeName>
        <fullName evidence="13 14">Pantothenic acid kinase</fullName>
    </alternativeName>
</protein>
<evidence type="ECO:0000256" key="15">
    <source>
        <dbReference type="RuleBase" id="RU003530"/>
    </source>
</evidence>
<dbReference type="NCBIfam" id="TIGR00554">
    <property type="entry name" value="panK_bact"/>
    <property type="match status" value="1"/>
</dbReference>
<evidence type="ECO:0000313" key="18">
    <source>
        <dbReference type="Proteomes" id="UP000007947"/>
    </source>
</evidence>
<keyword evidence="7 14" id="KW-0963">Cytoplasm</keyword>
<organism evidence="17 18">
    <name type="scientific">Microlunatus phosphovorus (strain ATCC 700054 / DSM 10555 / JCM 9379 / NBRC 101784 / NCIMB 13414 / VKM Ac-1990 / NM-1)</name>
    <dbReference type="NCBI Taxonomy" id="1032480"/>
    <lineage>
        <taxon>Bacteria</taxon>
        <taxon>Bacillati</taxon>
        <taxon>Actinomycetota</taxon>
        <taxon>Actinomycetes</taxon>
        <taxon>Propionibacteriales</taxon>
        <taxon>Propionibacteriaceae</taxon>
        <taxon>Microlunatus</taxon>
    </lineage>
</organism>
<dbReference type="EC" id="2.7.1.33" evidence="5 14"/>
<dbReference type="EMBL" id="AP012204">
    <property type="protein sequence ID" value="BAK34213.1"/>
    <property type="molecule type" value="Genomic_DNA"/>
</dbReference>
<dbReference type="SUPFAM" id="SSF52540">
    <property type="entry name" value="P-loop containing nucleoside triphosphate hydrolases"/>
    <property type="match status" value="1"/>
</dbReference>
<evidence type="ECO:0000256" key="8">
    <source>
        <dbReference type="ARBA" id="ARBA00022679"/>
    </source>
</evidence>
<dbReference type="STRING" id="1032480.MLP_11990"/>
<dbReference type="InterPro" id="IPR004566">
    <property type="entry name" value="PanK"/>
</dbReference>
<evidence type="ECO:0000256" key="10">
    <source>
        <dbReference type="ARBA" id="ARBA00022777"/>
    </source>
</evidence>
<feature type="binding site" evidence="14">
    <location>
        <begin position="93"/>
        <end position="100"/>
    </location>
    <ligand>
        <name>ATP</name>
        <dbReference type="ChEBI" id="CHEBI:30616"/>
    </ligand>
</feature>
<dbReference type="InterPro" id="IPR006083">
    <property type="entry name" value="PRK/URK"/>
</dbReference>
<evidence type="ECO:0000256" key="4">
    <source>
        <dbReference type="ARBA" id="ARBA00006087"/>
    </source>
</evidence>
<evidence type="ECO:0000313" key="17">
    <source>
        <dbReference type="EMBL" id="BAK34213.1"/>
    </source>
</evidence>
<evidence type="ECO:0000256" key="9">
    <source>
        <dbReference type="ARBA" id="ARBA00022741"/>
    </source>
</evidence>
<dbReference type="GO" id="GO:0015937">
    <property type="term" value="P:coenzyme A biosynthetic process"/>
    <property type="evidence" value="ECO:0007669"/>
    <property type="project" value="UniProtKB-UniRule"/>
</dbReference>
<dbReference type="InterPro" id="IPR027417">
    <property type="entry name" value="P-loop_NTPase"/>
</dbReference>
<dbReference type="GO" id="GO:0005524">
    <property type="term" value="F:ATP binding"/>
    <property type="evidence" value="ECO:0007669"/>
    <property type="project" value="UniProtKB-UniRule"/>
</dbReference>
<dbReference type="eggNOG" id="COG1072">
    <property type="taxonomic scope" value="Bacteria"/>
</dbReference>
<comment type="pathway">
    <text evidence="3 14 15">Cofactor biosynthesis; coenzyme A biosynthesis; CoA from (R)-pantothenate: step 1/5.</text>
</comment>
<comment type="catalytic activity">
    <reaction evidence="1 14 15">
        <text>(R)-pantothenate + ATP = (R)-4'-phosphopantothenate + ADP + H(+)</text>
        <dbReference type="Rhea" id="RHEA:16373"/>
        <dbReference type="ChEBI" id="CHEBI:10986"/>
        <dbReference type="ChEBI" id="CHEBI:15378"/>
        <dbReference type="ChEBI" id="CHEBI:29032"/>
        <dbReference type="ChEBI" id="CHEBI:30616"/>
        <dbReference type="ChEBI" id="CHEBI:456216"/>
        <dbReference type="EC" id="2.7.1.33"/>
    </reaction>
</comment>
<keyword evidence="8 14" id="KW-0808">Transferase</keyword>
<dbReference type="KEGG" id="mph:MLP_11990"/>
<dbReference type="PIRSF" id="PIRSF000545">
    <property type="entry name" value="Pantothenate_kin"/>
    <property type="match status" value="1"/>
</dbReference>
<evidence type="ECO:0000256" key="1">
    <source>
        <dbReference type="ARBA" id="ARBA00001206"/>
    </source>
</evidence>
<feature type="domain" description="Phosphoribulokinase/uridine kinase" evidence="16">
    <location>
        <begin position="88"/>
        <end position="241"/>
    </location>
</feature>
<evidence type="ECO:0000256" key="5">
    <source>
        <dbReference type="ARBA" id="ARBA00012102"/>
    </source>
</evidence>
<dbReference type="GO" id="GO:0005737">
    <property type="term" value="C:cytoplasm"/>
    <property type="evidence" value="ECO:0007669"/>
    <property type="project" value="UniProtKB-SubCell"/>
</dbReference>
<keyword evidence="18" id="KW-1185">Reference proteome</keyword>
<name>F5XNU9_MICPN</name>
<comment type="subcellular location">
    <subcellularLocation>
        <location evidence="2 14 15">Cytoplasm</location>
    </subcellularLocation>
</comment>
<evidence type="ECO:0000256" key="6">
    <source>
        <dbReference type="ARBA" id="ARBA00015080"/>
    </source>
</evidence>
<evidence type="ECO:0000256" key="2">
    <source>
        <dbReference type="ARBA" id="ARBA00004496"/>
    </source>
</evidence>
<gene>
    <name evidence="14 17" type="primary">coaA</name>
    <name evidence="17" type="ordered locus">MLP_11990</name>
</gene>
<dbReference type="UniPathway" id="UPA00241">
    <property type="reaction ID" value="UER00352"/>
</dbReference>
<keyword evidence="12 14" id="KW-0173">Coenzyme A biosynthesis</keyword>
<accession>F5XNU9</accession>
<dbReference type="GO" id="GO:0004594">
    <property type="term" value="F:pantothenate kinase activity"/>
    <property type="evidence" value="ECO:0007669"/>
    <property type="project" value="UniProtKB-UniRule"/>
</dbReference>
<evidence type="ECO:0000256" key="7">
    <source>
        <dbReference type="ARBA" id="ARBA00022490"/>
    </source>
</evidence>
<keyword evidence="11 14" id="KW-0067">ATP-binding</keyword>
<evidence type="ECO:0000256" key="11">
    <source>
        <dbReference type="ARBA" id="ARBA00022840"/>
    </source>
</evidence>
<evidence type="ECO:0000256" key="3">
    <source>
        <dbReference type="ARBA" id="ARBA00005225"/>
    </source>
</evidence>
<dbReference type="HOGENOM" id="CLU_053818_1_1_11"/>
<reference evidence="17 18" key="1">
    <citation type="submission" date="2011-05" db="EMBL/GenBank/DDBJ databases">
        <title>Whole genome sequence of Microlunatus phosphovorus NM-1.</title>
        <authorList>
            <person name="Hosoyama A."/>
            <person name="Sasaki K."/>
            <person name="Harada T."/>
            <person name="Igarashi R."/>
            <person name="Kawakoshi A."/>
            <person name="Sasagawa M."/>
            <person name="Fukada J."/>
            <person name="Nakamura S."/>
            <person name="Katano Y."/>
            <person name="Hanada S."/>
            <person name="Kamagata Y."/>
            <person name="Nakamura N."/>
            <person name="Yamazaki S."/>
            <person name="Fujita N."/>
        </authorList>
    </citation>
    <scope>NUCLEOTIDE SEQUENCE [LARGE SCALE GENOMIC DNA]</scope>
    <source>
        <strain evidence="18">ATCC 700054 / DSM 10555 / JCM 9379 / NBRC 101784 / NCIMB 13414 / VKM Ac-1990 / NM-1</strain>
    </source>
</reference>
<evidence type="ECO:0000256" key="13">
    <source>
        <dbReference type="ARBA" id="ARBA00032866"/>
    </source>
</evidence>
<proteinExistence type="inferred from homology"/>
<dbReference type="Pfam" id="PF00485">
    <property type="entry name" value="PRK"/>
    <property type="match status" value="1"/>
</dbReference>
<dbReference type="PANTHER" id="PTHR10285">
    <property type="entry name" value="URIDINE KINASE"/>
    <property type="match status" value="1"/>
</dbReference>